<proteinExistence type="predicted"/>
<accession>A0A9P6XNR8</accession>
<gene>
    <name evidence="1" type="ORF">G6F50_018096</name>
</gene>
<name>A0A9P6XNR8_9FUNG</name>
<sequence>MDPDMAAMRIVNRVAHEIGQHLLESQRVNQHVRLDARIHFQQQAQPLLTRKAIEHTSDGFDLLAQAGPRRGQAQAP</sequence>
<dbReference type="AlphaFoldDB" id="A0A9P6XNR8"/>
<organism evidence="1 2">
    <name type="scientific">Rhizopus delemar</name>
    <dbReference type="NCBI Taxonomy" id="936053"/>
    <lineage>
        <taxon>Eukaryota</taxon>
        <taxon>Fungi</taxon>
        <taxon>Fungi incertae sedis</taxon>
        <taxon>Mucoromycota</taxon>
        <taxon>Mucoromycotina</taxon>
        <taxon>Mucoromycetes</taxon>
        <taxon>Mucorales</taxon>
        <taxon>Mucorineae</taxon>
        <taxon>Rhizopodaceae</taxon>
        <taxon>Rhizopus</taxon>
    </lineage>
</organism>
<dbReference type="Proteomes" id="UP000740926">
    <property type="component" value="Unassembled WGS sequence"/>
</dbReference>
<evidence type="ECO:0000313" key="1">
    <source>
        <dbReference type="EMBL" id="KAG1529293.1"/>
    </source>
</evidence>
<dbReference type="EMBL" id="JAANIU010015658">
    <property type="protein sequence ID" value="KAG1529293.1"/>
    <property type="molecule type" value="Genomic_DNA"/>
</dbReference>
<evidence type="ECO:0000313" key="2">
    <source>
        <dbReference type="Proteomes" id="UP000740926"/>
    </source>
</evidence>
<reference evidence="1 2" key="1">
    <citation type="journal article" date="2020" name="Microb. Genom.">
        <title>Genetic diversity of clinical and environmental Mucorales isolates obtained from an investigation of mucormycosis cases among solid organ transplant recipients.</title>
        <authorList>
            <person name="Nguyen M.H."/>
            <person name="Kaul D."/>
            <person name="Muto C."/>
            <person name="Cheng S.J."/>
            <person name="Richter R.A."/>
            <person name="Bruno V.M."/>
            <person name="Liu G."/>
            <person name="Beyhan S."/>
            <person name="Sundermann A.J."/>
            <person name="Mounaud S."/>
            <person name="Pasculle A.W."/>
            <person name="Nierman W.C."/>
            <person name="Driscoll E."/>
            <person name="Cumbie R."/>
            <person name="Clancy C.J."/>
            <person name="Dupont C.L."/>
        </authorList>
    </citation>
    <scope>NUCLEOTIDE SEQUENCE [LARGE SCALE GENOMIC DNA]</scope>
    <source>
        <strain evidence="1 2">GL24</strain>
    </source>
</reference>
<keyword evidence="2" id="KW-1185">Reference proteome</keyword>
<protein>
    <submittedName>
        <fullName evidence="1">Uncharacterized protein</fullName>
    </submittedName>
</protein>
<comment type="caution">
    <text evidence="1">The sequence shown here is derived from an EMBL/GenBank/DDBJ whole genome shotgun (WGS) entry which is preliminary data.</text>
</comment>